<organism evidence="11 12">
    <name type="scientific">Blattabacterium punctulatus CPU2</name>
    <dbReference type="NCBI Taxonomy" id="1457032"/>
    <lineage>
        <taxon>Bacteria</taxon>
        <taxon>Pseudomonadati</taxon>
        <taxon>Bacteroidota</taxon>
        <taxon>Flavobacteriia</taxon>
        <taxon>Flavobacteriales</taxon>
        <taxon>Blattabacteriaceae</taxon>
        <taxon>Blattabacterium</taxon>
    </lineage>
</organism>
<dbReference type="EC" id="2.7.1.36" evidence="11"/>
<evidence type="ECO:0000313" key="11">
    <source>
        <dbReference type="EMBL" id="BBA18003.1"/>
    </source>
</evidence>
<keyword evidence="4" id="KW-0547">Nucleotide-binding</keyword>
<evidence type="ECO:0000256" key="2">
    <source>
        <dbReference type="ARBA" id="ARBA00022516"/>
    </source>
</evidence>
<comment type="pathway">
    <text evidence="9">Isoprenoid biosynthesis; isopentenyl diphosphate biosynthesis via mevalonate pathway; isopentenyl diphosphate from (R)-mevalonate: step 1/3.</text>
</comment>
<dbReference type="SUPFAM" id="SSF54211">
    <property type="entry name" value="Ribosomal protein S5 domain 2-like"/>
    <property type="match status" value="1"/>
</dbReference>
<dbReference type="PANTHER" id="PTHR43290">
    <property type="entry name" value="MEVALONATE KINASE"/>
    <property type="match status" value="1"/>
</dbReference>
<dbReference type="GO" id="GO:0005829">
    <property type="term" value="C:cytosol"/>
    <property type="evidence" value="ECO:0007669"/>
    <property type="project" value="TreeGrafter"/>
</dbReference>
<accession>A0AAD1CM86</accession>
<feature type="domain" description="GHMP kinase N-terminal" evidence="10">
    <location>
        <begin position="71"/>
        <end position="155"/>
    </location>
</feature>
<dbReference type="Gene3D" id="3.30.230.10">
    <property type="match status" value="1"/>
</dbReference>
<dbReference type="InterPro" id="IPR001174">
    <property type="entry name" value="HddA/FKP"/>
</dbReference>
<dbReference type="AlphaFoldDB" id="A0AAD1CM86"/>
<dbReference type="Pfam" id="PF00288">
    <property type="entry name" value="GHMP_kinases_N"/>
    <property type="match status" value="1"/>
</dbReference>
<protein>
    <submittedName>
        <fullName evidence="11">Mevalonate kinase</fullName>
        <ecNumber evidence="11">2.7.1.36</ecNumber>
    </submittedName>
</protein>
<reference evidence="11 12" key="1">
    <citation type="submission" date="2014-06" db="EMBL/GenBank/DDBJ databases">
        <title>Genome sequence of the intracellular symbiont Blattabacterium cuenoti, strain CPU2 from the wood feeding cockroach Cryptocercus punctulatus.</title>
        <authorList>
            <person name="Kinjo Y."/>
            <person name="Ohkuma M."/>
            <person name="Tokuda G."/>
        </authorList>
    </citation>
    <scope>NUCLEOTIDE SEQUENCE [LARGE SCALE GENOMIC DNA]</scope>
    <source>
        <strain evidence="11 12">CPU2</strain>
    </source>
</reference>
<evidence type="ECO:0000256" key="4">
    <source>
        <dbReference type="ARBA" id="ARBA00022741"/>
    </source>
</evidence>
<dbReference type="InterPro" id="IPR006205">
    <property type="entry name" value="Mev_gal_kin"/>
</dbReference>
<evidence type="ECO:0000256" key="7">
    <source>
        <dbReference type="ARBA" id="ARBA00022842"/>
    </source>
</evidence>
<name>A0AAD1CM86_9FLAO</name>
<dbReference type="EMBL" id="AP014610">
    <property type="protein sequence ID" value="BBA18003.1"/>
    <property type="molecule type" value="Genomic_DNA"/>
</dbReference>
<keyword evidence="3 11" id="KW-0808">Transferase</keyword>
<dbReference type="SUPFAM" id="SSF55060">
    <property type="entry name" value="GHMP Kinase, C-terminal domain"/>
    <property type="match status" value="1"/>
</dbReference>
<gene>
    <name evidence="11" type="primary">mvaK</name>
    <name evidence="11" type="ORF">CPU2_526</name>
</gene>
<dbReference type="InterPro" id="IPR020568">
    <property type="entry name" value="Ribosomal_Su5_D2-typ_SF"/>
</dbReference>
<keyword evidence="6" id="KW-0067">ATP-binding</keyword>
<evidence type="ECO:0000259" key="10">
    <source>
        <dbReference type="Pfam" id="PF00288"/>
    </source>
</evidence>
<evidence type="ECO:0000256" key="3">
    <source>
        <dbReference type="ARBA" id="ARBA00022679"/>
    </source>
</evidence>
<dbReference type="GO" id="GO:0004496">
    <property type="term" value="F:mevalonate kinase activity"/>
    <property type="evidence" value="ECO:0007669"/>
    <property type="project" value="UniProtKB-EC"/>
</dbReference>
<dbReference type="RefSeq" id="WP_110548535.1">
    <property type="nucleotide sequence ID" value="NZ_AP014610.1"/>
</dbReference>
<proteinExistence type="predicted"/>
<dbReference type="GO" id="GO:0019287">
    <property type="term" value="P:isopentenyl diphosphate biosynthetic process, mevalonate pathway"/>
    <property type="evidence" value="ECO:0007669"/>
    <property type="project" value="TreeGrafter"/>
</dbReference>
<dbReference type="PANTHER" id="PTHR43290:SF2">
    <property type="entry name" value="MEVALONATE KINASE"/>
    <property type="match status" value="1"/>
</dbReference>
<evidence type="ECO:0000256" key="5">
    <source>
        <dbReference type="ARBA" id="ARBA00022777"/>
    </source>
</evidence>
<keyword evidence="5 11" id="KW-0418">Kinase</keyword>
<evidence type="ECO:0000256" key="9">
    <source>
        <dbReference type="ARBA" id="ARBA00029438"/>
    </source>
</evidence>
<evidence type="ECO:0000256" key="1">
    <source>
        <dbReference type="ARBA" id="ARBA00022490"/>
    </source>
</evidence>
<evidence type="ECO:0000313" key="12">
    <source>
        <dbReference type="Proteomes" id="UP000262607"/>
    </source>
</evidence>
<keyword evidence="2" id="KW-0444">Lipid biosynthesis</keyword>
<dbReference type="GeneID" id="66556542"/>
<sequence length="313" mass="36767">MKQSIFYSKVLLFGEYGIIENSIGLSIPYNFYKGSLKFMNSTKNKEFFYSNLELKKYYKFLFFLKKSKKNLVKIDLKKLQKDIQKGIYFQSNIPKGYGIGSSGALVSSIYDKYAKKKLKKCLNNKNIIILKKIFSQMESFFHGKSSGIDPLICYFNKPLLIRSETNISTIKIPKKNEFKGEGAIFLLDTGFSRKTSFMIKNFFFVKLKNDEFKKILKEEFMKYNEKCIESFLKGNFKIMLKNVKLLSTWVFIHFRPMIPKIFWKIWEKSLFTDLHYLKLCGSGGGGFILGFTPNYDISKKILKKYTTEILFRF</sequence>
<keyword evidence="1" id="KW-0963">Cytoplasm</keyword>
<dbReference type="InterPro" id="IPR036554">
    <property type="entry name" value="GHMP_kinase_C_sf"/>
</dbReference>
<dbReference type="InterPro" id="IPR014721">
    <property type="entry name" value="Ribsml_uS5_D2-typ_fold_subgr"/>
</dbReference>
<dbReference type="GO" id="GO:0005524">
    <property type="term" value="F:ATP binding"/>
    <property type="evidence" value="ECO:0007669"/>
    <property type="project" value="UniProtKB-KW"/>
</dbReference>
<dbReference type="InterPro" id="IPR006204">
    <property type="entry name" value="GHMP_kinase_N_dom"/>
</dbReference>
<dbReference type="Proteomes" id="UP000262607">
    <property type="component" value="Chromosome"/>
</dbReference>
<keyword evidence="7" id="KW-0460">Magnesium</keyword>
<keyword evidence="8" id="KW-0443">Lipid metabolism</keyword>
<dbReference type="PRINTS" id="PR00960">
    <property type="entry name" value="LMBPPROTEIN"/>
</dbReference>
<evidence type="ECO:0000256" key="6">
    <source>
        <dbReference type="ARBA" id="ARBA00022840"/>
    </source>
</evidence>
<evidence type="ECO:0000256" key="8">
    <source>
        <dbReference type="ARBA" id="ARBA00023098"/>
    </source>
</evidence>